<organism evidence="1">
    <name type="scientific">Candidatus Enterococcus dunnyi</name>
    <dbReference type="NCBI Taxonomy" id="1834192"/>
    <lineage>
        <taxon>Bacteria</taxon>
        <taxon>Bacillati</taxon>
        <taxon>Bacillota</taxon>
        <taxon>Bacilli</taxon>
        <taxon>Lactobacillales</taxon>
        <taxon>Enterococcaceae</taxon>
        <taxon>Enterococcus</taxon>
    </lineage>
</organism>
<accession>A0A200JF27</accession>
<reference evidence="2" key="3">
    <citation type="submission" date="2024-03" db="EMBL/GenBank/DDBJ databases">
        <title>The Genome Sequence of Enterococcus sp. DIV0238c.</title>
        <authorList>
            <consortium name="The Broad Institute Genomics Platform"/>
            <consortium name="The Broad Institute Microbial Omics Core"/>
            <consortium name="The Broad Institute Genomic Center for Infectious Diseases"/>
            <person name="Earl A."/>
            <person name="Manson A."/>
            <person name="Gilmore M."/>
            <person name="Schwartman J."/>
            <person name="Shea T."/>
            <person name="Abouelleil A."/>
            <person name="Cao P."/>
            <person name="Chapman S."/>
            <person name="Cusick C."/>
            <person name="Young S."/>
            <person name="Neafsey D."/>
            <person name="Nusbaum C."/>
            <person name="Birren B."/>
        </authorList>
    </citation>
    <scope>NUCLEOTIDE SEQUENCE</scope>
    <source>
        <strain evidence="2">9D6_DIV0238</strain>
    </source>
</reference>
<keyword evidence="3" id="KW-1185">Reference proteome</keyword>
<dbReference type="RefSeq" id="WP_087640333.1">
    <property type="nucleotide sequence ID" value="NZ_CP147246.1"/>
</dbReference>
<name>A0A200JF27_9ENTE</name>
<dbReference type="AlphaFoldDB" id="A0A200JF27"/>
<evidence type="ECO:0008006" key="4">
    <source>
        <dbReference type="Google" id="ProtNLM"/>
    </source>
</evidence>
<reference evidence="1" key="1">
    <citation type="submission" date="2017-05" db="EMBL/GenBank/DDBJ databases">
        <title>The Genome Sequence of Enterococcus sp. 9D6_DIV0238.</title>
        <authorList>
            <consortium name="The Broad Institute Genomics Platform"/>
            <consortium name="The Broad Institute Genomic Center for Infectious Diseases"/>
            <person name="Earl A."/>
            <person name="Manson A."/>
            <person name="Schwartman J."/>
            <person name="Gilmore M."/>
            <person name="Abouelleil A."/>
            <person name="Cao P."/>
            <person name="Chapman S."/>
            <person name="Cusick C."/>
            <person name="Shea T."/>
            <person name="Young S."/>
            <person name="Neafsey D."/>
            <person name="Nusbaum C."/>
            <person name="Birren B."/>
        </authorList>
    </citation>
    <scope>NUCLEOTIDE SEQUENCE [LARGE SCALE GENOMIC DNA]</scope>
    <source>
        <strain evidence="1">9D6_DIV0238</strain>
    </source>
</reference>
<dbReference type="PROSITE" id="PS51257">
    <property type="entry name" value="PROKAR_LIPOPROTEIN"/>
    <property type="match status" value="1"/>
</dbReference>
<evidence type="ECO:0000313" key="1">
    <source>
        <dbReference type="EMBL" id="OUZ35764.1"/>
    </source>
</evidence>
<evidence type="ECO:0000313" key="2">
    <source>
        <dbReference type="EMBL" id="WYJ93065.1"/>
    </source>
</evidence>
<dbReference type="OrthoDB" id="2184796at2"/>
<proteinExistence type="predicted"/>
<gene>
    <name evidence="2" type="ORF">A5889_000544</name>
    <name evidence="1" type="ORF">A5889_001240</name>
</gene>
<dbReference type="EMBL" id="NIBQ01000001">
    <property type="protein sequence ID" value="OUZ35764.1"/>
    <property type="molecule type" value="Genomic_DNA"/>
</dbReference>
<dbReference type="Proteomes" id="UP000196151">
    <property type="component" value="Chromosome"/>
</dbReference>
<reference evidence="2" key="2">
    <citation type="submission" date="2017-05" db="EMBL/GenBank/DDBJ databases">
        <authorList>
            <consortium name="The Broad Institute Genomics Platform"/>
            <consortium name="The Broad Institute Genomic Center for Infectious Diseases"/>
            <person name="Earl A."/>
            <person name="Manson A."/>
            <person name="Schwartman J."/>
            <person name="Gilmore M."/>
            <person name="Abouelleil A."/>
            <person name="Cao P."/>
            <person name="Chapman S."/>
            <person name="Cusick C."/>
            <person name="Shea T."/>
            <person name="Young S."/>
            <person name="Neafsey D."/>
            <person name="Nusbaum C."/>
            <person name="Birren B."/>
        </authorList>
    </citation>
    <scope>NUCLEOTIDE SEQUENCE</scope>
    <source>
        <strain evidence="2">9D6_DIV0238</strain>
    </source>
</reference>
<protein>
    <recommendedName>
        <fullName evidence="4">Lipoprotein</fullName>
    </recommendedName>
</protein>
<evidence type="ECO:0000313" key="3">
    <source>
        <dbReference type="Proteomes" id="UP000196151"/>
    </source>
</evidence>
<dbReference type="EMBL" id="CP147246">
    <property type="protein sequence ID" value="WYJ93065.1"/>
    <property type="molecule type" value="Genomic_DNA"/>
</dbReference>
<sequence>MSKYLFIIFLSLSLLVGCKIEYNSPQSARDDNYGVGYGSSGVATDDKTSGTKVAKTGTGDDVITNITLKKGPAVFELKHSGNSNFKVKLLDSDGELIANLVETSGAYSGKVFAQIPKDADNYVLVINASASWEVNSQGMEEGEYK</sequence>